<evidence type="ECO:0000313" key="2">
    <source>
        <dbReference type="EMBL" id="KAG2541982.1"/>
    </source>
</evidence>
<keyword evidence="3" id="KW-1185">Reference proteome</keyword>
<feature type="compositionally biased region" description="Low complexity" evidence="1">
    <location>
        <begin position="61"/>
        <end position="74"/>
    </location>
</feature>
<gene>
    <name evidence="2" type="ORF">PVAP13_9NG669614</name>
</gene>
<proteinExistence type="predicted"/>
<feature type="compositionally biased region" description="Basic residues" evidence="1">
    <location>
        <begin position="41"/>
        <end position="54"/>
    </location>
</feature>
<name>A0A8T0N0U8_PANVG</name>
<dbReference type="EMBL" id="CM029054">
    <property type="protein sequence ID" value="KAG2541982.1"/>
    <property type="molecule type" value="Genomic_DNA"/>
</dbReference>
<feature type="compositionally biased region" description="Low complexity" evidence="1">
    <location>
        <begin position="22"/>
        <end position="36"/>
    </location>
</feature>
<reference evidence="2" key="1">
    <citation type="submission" date="2020-05" db="EMBL/GenBank/DDBJ databases">
        <title>WGS assembly of Panicum virgatum.</title>
        <authorList>
            <person name="Lovell J.T."/>
            <person name="Jenkins J."/>
            <person name="Shu S."/>
            <person name="Juenger T.E."/>
            <person name="Schmutz J."/>
        </authorList>
    </citation>
    <scope>NUCLEOTIDE SEQUENCE</scope>
    <source>
        <strain evidence="2">AP13</strain>
    </source>
</reference>
<evidence type="ECO:0000313" key="3">
    <source>
        <dbReference type="Proteomes" id="UP000823388"/>
    </source>
</evidence>
<dbReference type="Proteomes" id="UP000823388">
    <property type="component" value="Chromosome 9N"/>
</dbReference>
<protein>
    <submittedName>
        <fullName evidence="2">Uncharacterized protein</fullName>
    </submittedName>
</protein>
<accession>A0A8T0N0U8</accession>
<sequence>MGAGRGGAVARRRTGWGRRSADTGGADGAAEAPTAPVGSGARRRGDRRGGRRRRGADCSWPPAEAGARPLGGAAARRSAGGEEALWRAAVGAWGLAAWALELAAGVGGAQVRSTARGCWAGLLLWVRVKGFGGLG</sequence>
<evidence type="ECO:0000256" key="1">
    <source>
        <dbReference type="SAM" id="MobiDB-lite"/>
    </source>
</evidence>
<comment type="caution">
    <text evidence="2">The sequence shown here is derived from an EMBL/GenBank/DDBJ whole genome shotgun (WGS) entry which is preliminary data.</text>
</comment>
<dbReference type="AlphaFoldDB" id="A0A8T0N0U8"/>
<feature type="region of interest" description="Disordered" evidence="1">
    <location>
        <begin position="1"/>
        <end position="74"/>
    </location>
</feature>
<organism evidence="2 3">
    <name type="scientific">Panicum virgatum</name>
    <name type="common">Blackwell switchgrass</name>
    <dbReference type="NCBI Taxonomy" id="38727"/>
    <lineage>
        <taxon>Eukaryota</taxon>
        <taxon>Viridiplantae</taxon>
        <taxon>Streptophyta</taxon>
        <taxon>Embryophyta</taxon>
        <taxon>Tracheophyta</taxon>
        <taxon>Spermatophyta</taxon>
        <taxon>Magnoliopsida</taxon>
        <taxon>Liliopsida</taxon>
        <taxon>Poales</taxon>
        <taxon>Poaceae</taxon>
        <taxon>PACMAD clade</taxon>
        <taxon>Panicoideae</taxon>
        <taxon>Panicodae</taxon>
        <taxon>Paniceae</taxon>
        <taxon>Panicinae</taxon>
        <taxon>Panicum</taxon>
        <taxon>Panicum sect. Hiantes</taxon>
    </lineage>
</organism>